<evidence type="ECO:0000313" key="2">
    <source>
        <dbReference type="EMBL" id="QOU21058.1"/>
    </source>
</evidence>
<accession>A0A871RB93</accession>
<dbReference type="AlphaFoldDB" id="A0A871RB93"/>
<feature type="transmembrane region" description="Helical" evidence="1">
    <location>
        <begin position="45"/>
        <end position="67"/>
    </location>
</feature>
<dbReference type="OrthoDB" id="3998070at2759"/>
<gene>
    <name evidence="2" type="ORF">BRETT_000775</name>
</gene>
<dbReference type="KEGG" id="bbrx:BRETT_000775"/>
<name>A0A871RB93_DEKBR</name>
<protein>
    <submittedName>
        <fullName evidence="2">Uncharacterized protein</fullName>
    </submittedName>
</protein>
<reference evidence="2" key="2">
    <citation type="journal article" name="BMC Genomics">
        <title>New genome assemblies reveal patterns of domestication and adaptation across Brettanomyces (Dekkera) species.</title>
        <authorList>
            <person name="Roach M.J."/>
            <person name="Borneman A.R."/>
        </authorList>
    </citation>
    <scope>NUCLEOTIDE SEQUENCE</scope>
    <source>
        <strain evidence="2">UCD 2041</strain>
    </source>
</reference>
<proteinExistence type="predicted"/>
<sequence length="366" mass="40437">MAQSSSSGTSSSHKTLSTKYSTPTYIPKAADSPFIDHNSSHQGSLYMIILPAIGAIFVLYLLYILFIKLRAKWQAKRAPPFEDMYEPKITQSHIFDLEQAPTLVPTTTGVSFAKSTNTLLNQKSKETGEVSFFTSQERFDPEPAELIGLARSSMEIPRSTENKSINTGSVFQLQLSGTQSYISSSNENANGRASSTSGSTAYYSLAEPDKAATQKTVAIPNHKKHFHKKTLSSIILDEFISTGELPADEPNGSFAEDDTSKVDSNVQNHSMFESYNDTSYNADMLPSTGLRSSPIRRSRQRPMNADTSALLGNVSRNSTFYRQEAAEESMRSANNSTIFSYNQQKDKKAGQYKYRDILTQNGKSVV</sequence>
<organism evidence="2 3">
    <name type="scientific">Dekkera bruxellensis</name>
    <name type="common">Brettanomyces custersii</name>
    <dbReference type="NCBI Taxonomy" id="5007"/>
    <lineage>
        <taxon>Eukaryota</taxon>
        <taxon>Fungi</taxon>
        <taxon>Dikarya</taxon>
        <taxon>Ascomycota</taxon>
        <taxon>Saccharomycotina</taxon>
        <taxon>Pichiomycetes</taxon>
        <taxon>Pichiales</taxon>
        <taxon>Pichiaceae</taxon>
        <taxon>Brettanomyces</taxon>
    </lineage>
</organism>
<evidence type="ECO:0000256" key="1">
    <source>
        <dbReference type="SAM" id="Phobius"/>
    </source>
</evidence>
<dbReference type="Proteomes" id="UP000663131">
    <property type="component" value="Chromosome 8"/>
</dbReference>
<keyword evidence="1" id="KW-1133">Transmembrane helix</keyword>
<dbReference type="GeneID" id="64572700"/>
<reference evidence="2" key="1">
    <citation type="submission" date="2020-10" db="EMBL/GenBank/DDBJ databases">
        <authorList>
            <person name="Palmer J.M."/>
        </authorList>
    </citation>
    <scope>NUCLEOTIDE SEQUENCE</scope>
    <source>
        <strain evidence="2">UCD 2041</strain>
    </source>
</reference>
<keyword evidence="1" id="KW-0812">Transmembrane</keyword>
<dbReference type="RefSeq" id="XP_041137551.1">
    <property type="nucleotide sequence ID" value="XM_041279337.1"/>
</dbReference>
<evidence type="ECO:0000313" key="3">
    <source>
        <dbReference type="Proteomes" id="UP000663131"/>
    </source>
</evidence>
<dbReference type="EMBL" id="CP063136">
    <property type="protein sequence ID" value="QOU21058.1"/>
    <property type="molecule type" value="Genomic_DNA"/>
</dbReference>
<keyword evidence="1" id="KW-0472">Membrane</keyword>